<organism evidence="1 2">
    <name type="scientific">Flagellimonas maritima</name>
    <dbReference type="NCBI Taxonomy" id="1383885"/>
    <lineage>
        <taxon>Bacteria</taxon>
        <taxon>Pseudomonadati</taxon>
        <taxon>Bacteroidota</taxon>
        <taxon>Flavobacteriia</taxon>
        <taxon>Flavobacteriales</taxon>
        <taxon>Flavobacteriaceae</taxon>
        <taxon>Flagellimonas</taxon>
    </lineage>
</organism>
<dbReference type="EMBL" id="CP030104">
    <property type="protein sequence ID" value="AWX45351.1"/>
    <property type="molecule type" value="Genomic_DNA"/>
</dbReference>
<evidence type="ECO:0008006" key="3">
    <source>
        <dbReference type="Google" id="ProtNLM"/>
    </source>
</evidence>
<dbReference type="AlphaFoldDB" id="A0A2Z4LTX3"/>
<protein>
    <recommendedName>
        <fullName evidence="3">Na(+)-translocating NADH-quinone reductase subunit F</fullName>
    </recommendedName>
</protein>
<reference evidence="1 2" key="1">
    <citation type="submission" date="2018-06" db="EMBL/GenBank/DDBJ databases">
        <title>Spongiibacterium sp. HME9304 Genome sequencing and assembly.</title>
        <authorList>
            <person name="Kang H."/>
            <person name="Kim H."/>
            <person name="Joh K."/>
        </authorList>
    </citation>
    <scope>NUCLEOTIDE SEQUENCE [LARGE SCALE GENOMIC DNA]</scope>
    <source>
        <strain evidence="1 2">HME9304</strain>
    </source>
</reference>
<dbReference type="RefSeq" id="WP_112378752.1">
    <property type="nucleotide sequence ID" value="NZ_CP030104.1"/>
</dbReference>
<accession>A0A2Z4LTX3</accession>
<keyword evidence="2" id="KW-1185">Reference proteome</keyword>
<evidence type="ECO:0000313" key="2">
    <source>
        <dbReference type="Proteomes" id="UP000248536"/>
    </source>
</evidence>
<dbReference type="KEGG" id="spon:HME9304_02364"/>
<gene>
    <name evidence="1" type="ORF">HME9304_02364</name>
</gene>
<dbReference type="OrthoDB" id="1119552at2"/>
<sequence length="119" mass="13922">MRRILTEQELHNLAMNIVGRQLETDGFEFMAINSKPKKNPQYVCLKEKNLHFIVVRNVEYPNDPKDFDIELMKKIKNHAIKFEAKTYFAGVGLSNATDRTLPVYLNEEYIVDYEGLIEI</sequence>
<name>A0A2Z4LTX3_9FLAO</name>
<dbReference type="Proteomes" id="UP000248536">
    <property type="component" value="Chromosome"/>
</dbReference>
<evidence type="ECO:0000313" key="1">
    <source>
        <dbReference type="EMBL" id="AWX45351.1"/>
    </source>
</evidence>
<proteinExistence type="predicted"/>